<protein>
    <submittedName>
        <fullName evidence="2">DUF5071 domain-containing protein</fullName>
    </submittedName>
</protein>
<name>A0A8H6WHY0_MYCCL</name>
<dbReference type="InterPro" id="IPR038692">
    <property type="entry name" value="Cthe_2751_sf"/>
</dbReference>
<sequence>MPDGDRSYLALLQTLMAESSLQNSLRPPNVENELDLLLHLPDAELAQSLPAILSATWVLEYQTQAEALEKRIHDYLASTRPPNAMWTAVSDLLMTPSPTDEVARAQTTLFGWAGILTSLPVAQLEALRPELTRLLHEASAAGRSSLAQYARRYIAYIDNPVPSVPESKLDGLGLRSLDAVTTPDEMKPFVDGLLAWLQDRNWPVYQGCVDHLARFPELCVAPILDVLRRSDDADWESSLIFLVQQHVPTRMWGELRAEFERIAQGATPDELEWEVDGLAMELLQELDLYEARPRRRARPWGPKISS</sequence>
<dbReference type="EMBL" id="JACAZE010000004">
    <property type="protein sequence ID" value="KAF7318317.1"/>
    <property type="molecule type" value="Genomic_DNA"/>
</dbReference>
<evidence type="ECO:0000259" key="1">
    <source>
        <dbReference type="Pfam" id="PF16804"/>
    </source>
</evidence>
<reference evidence="2" key="1">
    <citation type="submission" date="2020-05" db="EMBL/GenBank/DDBJ databases">
        <title>Mycena genomes resolve the evolution of fungal bioluminescence.</title>
        <authorList>
            <person name="Tsai I.J."/>
        </authorList>
    </citation>
    <scope>NUCLEOTIDE SEQUENCE</scope>
    <source>
        <strain evidence="2">110903Hualien_Pintung</strain>
    </source>
</reference>
<dbReference type="Gene3D" id="1.25.40.750">
    <property type="entry name" value="Domain of unknown function DUF5071"/>
    <property type="match status" value="1"/>
</dbReference>
<feature type="domain" description="DUF5071" evidence="1">
    <location>
        <begin position="164"/>
        <end position="283"/>
    </location>
</feature>
<dbReference type="AlphaFoldDB" id="A0A8H6WHY0"/>
<comment type="caution">
    <text evidence="2">The sequence shown here is derived from an EMBL/GenBank/DDBJ whole genome shotgun (WGS) entry which is preliminary data.</text>
</comment>
<evidence type="ECO:0000313" key="3">
    <source>
        <dbReference type="Proteomes" id="UP000613580"/>
    </source>
</evidence>
<proteinExistence type="predicted"/>
<dbReference type="OrthoDB" id="2969215at2759"/>
<accession>A0A8H6WHY0</accession>
<dbReference type="InterPro" id="IPR031837">
    <property type="entry name" value="DUF5071"/>
</dbReference>
<dbReference type="Proteomes" id="UP000613580">
    <property type="component" value="Unassembled WGS sequence"/>
</dbReference>
<gene>
    <name evidence="2" type="ORF">HMN09_00340500</name>
</gene>
<evidence type="ECO:0000313" key="2">
    <source>
        <dbReference type="EMBL" id="KAF7318317.1"/>
    </source>
</evidence>
<dbReference type="Pfam" id="PF16804">
    <property type="entry name" value="DUF5071"/>
    <property type="match status" value="1"/>
</dbReference>
<organism evidence="2 3">
    <name type="scientific">Mycena chlorophos</name>
    <name type="common">Agaric fungus</name>
    <name type="synonym">Agaricus chlorophos</name>
    <dbReference type="NCBI Taxonomy" id="658473"/>
    <lineage>
        <taxon>Eukaryota</taxon>
        <taxon>Fungi</taxon>
        <taxon>Dikarya</taxon>
        <taxon>Basidiomycota</taxon>
        <taxon>Agaricomycotina</taxon>
        <taxon>Agaricomycetes</taxon>
        <taxon>Agaricomycetidae</taxon>
        <taxon>Agaricales</taxon>
        <taxon>Marasmiineae</taxon>
        <taxon>Mycenaceae</taxon>
        <taxon>Mycena</taxon>
    </lineage>
</organism>
<keyword evidence="3" id="KW-1185">Reference proteome</keyword>